<feature type="region of interest" description="Disordered" evidence="1">
    <location>
        <begin position="86"/>
        <end position="134"/>
    </location>
</feature>
<reference evidence="2" key="1">
    <citation type="submission" date="2017-05" db="UniProtKB">
        <authorList>
            <consortium name="EnsemblMetazoa"/>
        </authorList>
    </citation>
    <scope>IDENTIFICATION</scope>
</reference>
<evidence type="ECO:0000313" key="2">
    <source>
        <dbReference type="EnsemblMetazoa" id="Aqu2.1.23188_001"/>
    </source>
</evidence>
<protein>
    <submittedName>
        <fullName evidence="2">Uncharacterized protein</fullName>
    </submittedName>
</protein>
<dbReference type="AlphaFoldDB" id="A0A1X7U6A2"/>
<accession>A0A1X7U6A2</accession>
<proteinExistence type="predicted"/>
<name>A0A1X7U6A2_AMPQE</name>
<dbReference type="EnsemblMetazoa" id="Aqu2.1.23188_001">
    <property type="protein sequence ID" value="Aqu2.1.23188_001"/>
    <property type="gene ID" value="Aqu2.1.23188"/>
</dbReference>
<feature type="compositionally biased region" description="Low complexity" evidence="1">
    <location>
        <begin position="115"/>
        <end position="134"/>
    </location>
</feature>
<dbReference type="InParanoid" id="A0A1X7U6A2"/>
<feature type="compositionally biased region" description="Polar residues" evidence="1">
    <location>
        <begin position="86"/>
        <end position="103"/>
    </location>
</feature>
<evidence type="ECO:0000256" key="1">
    <source>
        <dbReference type="SAM" id="MobiDB-lite"/>
    </source>
</evidence>
<organism evidence="2">
    <name type="scientific">Amphimedon queenslandica</name>
    <name type="common">Sponge</name>
    <dbReference type="NCBI Taxonomy" id="400682"/>
    <lineage>
        <taxon>Eukaryota</taxon>
        <taxon>Metazoa</taxon>
        <taxon>Porifera</taxon>
        <taxon>Demospongiae</taxon>
        <taxon>Heteroscleromorpha</taxon>
        <taxon>Haplosclerida</taxon>
        <taxon>Niphatidae</taxon>
        <taxon>Amphimedon</taxon>
    </lineage>
</organism>
<sequence>MEESSDTTGSAEIPSFTADEEIKCRQQFEEGYDLPDERYTLWLRLNHLTLASVPVGTPFSVAELLPDVTPGVFLKIEPAVSTPSAIVTPTSASTTSLANNRTDSTFDDSLATPASDNHSLGSSSHASSFSSPPSSNRISKYLVQYVPQTPTTHKKAQRTLGKRVLTSCEGLKILEEKEEKKRKVAEEKQQRKDE</sequence>